<reference evidence="2 3" key="1">
    <citation type="submission" date="2015-06" db="EMBL/GenBank/DDBJ databases">
        <title>Draft genome of the ant-associated black yeast Phialophora attae CBS 131958.</title>
        <authorList>
            <person name="Moreno L.F."/>
            <person name="Stielow B.J."/>
            <person name="de Hoog S."/>
            <person name="Vicente V.A."/>
            <person name="Weiss V.A."/>
            <person name="de Vries M."/>
            <person name="Cruz L.M."/>
            <person name="Souza E.M."/>
        </authorList>
    </citation>
    <scope>NUCLEOTIDE SEQUENCE [LARGE SCALE GENOMIC DNA]</scope>
    <source>
        <strain evidence="2 3">CBS 131958</strain>
    </source>
</reference>
<dbReference type="EMBL" id="LFJN01000002">
    <property type="protein sequence ID" value="KPI45314.1"/>
    <property type="molecule type" value="Genomic_DNA"/>
</dbReference>
<dbReference type="VEuPathDB" id="FungiDB:AB675_2537"/>
<keyword evidence="3" id="KW-1185">Reference proteome</keyword>
<proteinExistence type="predicted"/>
<feature type="region of interest" description="Disordered" evidence="1">
    <location>
        <begin position="1"/>
        <end position="150"/>
    </location>
</feature>
<dbReference type="STRING" id="1664694.A0A0N1HXK9"/>
<feature type="compositionally biased region" description="Polar residues" evidence="1">
    <location>
        <begin position="122"/>
        <end position="144"/>
    </location>
</feature>
<feature type="compositionally biased region" description="Polar residues" evidence="1">
    <location>
        <begin position="79"/>
        <end position="90"/>
    </location>
</feature>
<sequence length="313" mass="35300">MASFHSPAKDEESDDLEDLISDTEANHNDYDLSPEKHTTDLNDFPSVSVLSDRTKAQSEPLSPGRNRKRSSDEAYRRSQPPSFSIPSTTPRHPPPTVSFLSQISSEGRKPSQNLFGTREGSSKLQSVMTPDSPPQSLVPTLDSSAESEPEAVEMETRTPTFAEAIASVQTTLDADFDAYAKDLEERDSTGDLEDLDWNQLEERYMNELRPLTQAEESVHAEIGDRMKQYLLWTQVSSEKESERAFKRLRTRSAFVQNSEQNLAKKQQHCAQRLRDRHVPAPSMITQIALAFFEAGIFMRDILDEFLDVLTSSI</sequence>
<organism evidence="2 3">
    <name type="scientific">Cyphellophora attinorum</name>
    <dbReference type="NCBI Taxonomy" id="1664694"/>
    <lineage>
        <taxon>Eukaryota</taxon>
        <taxon>Fungi</taxon>
        <taxon>Dikarya</taxon>
        <taxon>Ascomycota</taxon>
        <taxon>Pezizomycotina</taxon>
        <taxon>Eurotiomycetes</taxon>
        <taxon>Chaetothyriomycetidae</taxon>
        <taxon>Chaetothyriales</taxon>
        <taxon>Cyphellophoraceae</taxon>
        <taxon>Cyphellophora</taxon>
    </lineage>
</organism>
<dbReference type="AlphaFoldDB" id="A0A0N1HXK9"/>
<evidence type="ECO:0000313" key="3">
    <source>
        <dbReference type="Proteomes" id="UP000038010"/>
    </source>
</evidence>
<feature type="compositionally biased region" description="Polar residues" evidence="1">
    <location>
        <begin position="98"/>
        <end position="115"/>
    </location>
</feature>
<comment type="caution">
    <text evidence="2">The sequence shown here is derived from an EMBL/GenBank/DDBJ whole genome shotgun (WGS) entry which is preliminary data.</text>
</comment>
<evidence type="ECO:0000256" key="1">
    <source>
        <dbReference type="SAM" id="MobiDB-lite"/>
    </source>
</evidence>
<gene>
    <name evidence="2" type="ORF">AB675_2537</name>
</gene>
<name>A0A0N1HXK9_9EURO</name>
<feature type="compositionally biased region" description="Acidic residues" evidence="1">
    <location>
        <begin position="11"/>
        <end position="21"/>
    </location>
</feature>
<protein>
    <submittedName>
        <fullName evidence="2">Uncharacterized protein</fullName>
    </submittedName>
</protein>
<accession>A0A0N1HXK9</accession>
<dbReference type="GeneID" id="28734395"/>
<dbReference type="Proteomes" id="UP000038010">
    <property type="component" value="Unassembled WGS sequence"/>
</dbReference>
<feature type="compositionally biased region" description="Basic and acidic residues" evidence="1">
    <location>
        <begin position="24"/>
        <end position="40"/>
    </location>
</feature>
<dbReference type="RefSeq" id="XP_018005277.1">
    <property type="nucleotide sequence ID" value="XM_018142515.1"/>
</dbReference>
<evidence type="ECO:0000313" key="2">
    <source>
        <dbReference type="EMBL" id="KPI45314.1"/>
    </source>
</evidence>
<dbReference type="OrthoDB" id="5335351at2759"/>